<dbReference type="PANTHER" id="PTHR22916:SF3">
    <property type="entry name" value="UDP-GLCNAC:BETAGAL BETA-1,3-N-ACETYLGLUCOSAMINYLTRANSFERASE-LIKE PROTEIN 1"/>
    <property type="match status" value="1"/>
</dbReference>
<name>A0A7X2P965_9FIRM</name>
<dbReference type="AlphaFoldDB" id="A0A7X2P965"/>
<dbReference type="InterPro" id="IPR029044">
    <property type="entry name" value="Nucleotide-diphossugar_trans"/>
</dbReference>
<organism evidence="2 3">
    <name type="scientific">Bilifractor porci</name>
    <dbReference type="NCBI Taxonomy" id="2606636"/>
    <lineage>
        <taxon>Bacteria</taxon>
        <taxon>Bacillati</taxon>
        <taxon>Bacillota</taxon>
        <taxon>Clostridia</taxon>
        <taxon>Lachnospirales</taxon>
        <taxon>Lachnospiraceae</taxon>
        <taxon>Bilifractor</taxon>
    </lineage>
</organism>
<accession>A0A7X2P965</accession>
<dbReference type="RefSeq" id="WP_154458427.1">
    <property type="nucleotide sequence ID" value="NZ_VUMV01000006.1"/>
</dbReference>
<dbReference type="EMBL" id="VUMV01000006">
    <property type="protein sequence ID" value="MST82519.1"/>
    <property type="molecule type" value="Genomic_DNA"/>
</dbReference>
<feature type="domain" description="Glycosyltransferase 2-like" evidence="1">
    <location>
        <begin position="13"/>
        <end position="121"/>
    </location>
</feature>
<gene>
    <name evidence="2" type="ORF">FYJ60_09345</name>
</gene>
<dbReference type="Proteomes" id="UP000466864">
    <property type="component" value="Unassembled WGS sequence"/>
</dbReference>
<proteinExistence type="predicted"/>
<reference evidence="2 3" key="1">
    <citation type="submission" date="2019-08" db="EMBL/GenBank/DDBJ databases">
        <title>In-depth cultivation of the pig gut microbiome towards novel bacterial diversity and tailored functional studies.</title>
        <authorList>
            <person name="Wylensek D."/>
            <person name="Hitch T.C.A."/>
            <person name="Clavel T."/>
        </authorList>
    </citation>
    <scope>NUCLEOTIDE SEQUENCE [LARGE SCALE GENOMIC DNA]</scope>
    <source>
        <strain evidence="2 3">Oil+RF-744-WCA-WT-13</strain>
    </source>
</reference>
<dbReference type="GO" id="GO:0016758">
    <property type="term" value="F:hexosyltransferase activity"/>
    <property type="evidence" value="ECO:0007669"/>
    <property type="project" value="UniProtKB-ARBA"/>
</dbReference>
<dbReference type="Pfam" id="PF00535">
    <property type="entry name" value="Glycos_transf_2"/>
    <property type="match status" value="1"/>
</dbReference>
<dbReference type="InterPro" id="IPR001173">
    <property type="entry name" value="Glyco_trans_2-like"/>
</dbReference>
<sequence>MKTQGLHIPRVAILMSTYNGEKYLSEQVDSILKQQGVDIYLYIRDDGSSDSTMALLRAYAEKNSNVILKADGKNLGPGASFLCLFYSFSHSEETFDYIAFADQDDIWLPEKMLCAIQSIEQQTPAKQREGILYGSNQILYRDGKQEGLRHAEKQDLTLAGHLSKNTISGCTMVLNWPLAQKIFNAPQPQREIVERRMHDSWIILAAIACGNVIYDEAAHILYRIHQDNVVGIKKPTLRNRIAVKWKNITQPSFACYRSRTALQLLRSFPEIDGRKREILEEVAYYKSDLKEKRELLSDTELVQNFGRNAVTGRIKILLNLI</sequence>
<dbReference type="SUPFAM" id="SSF53448">
    <property type="entry name" value="Nucleotide-diphospho-sugar transferases"/>
    <property type="match status" value="1"/>
</dbReference>
<keyword evidence="3" id="KW-1185">Reference proteome</keyword>
<protein>
    <submittedName>
        <fullName evidence="2">Glycosyltransferase</fullName>
    </submittedName>
</protein>
<keyword evidence="2" id="KW-0808">Transferase</keyword>
<comment type="caution">
    <text evidence="2">The sequence shown here is derived from an EMBL/GenBank/DDBJ whole genome shotgun (WGS) entry which is preliminary data.</text>
</comment>
<evidence type="ECO:0000313" key="3">
    <source>
        <dbReference type="Proteomes" id="UP000466864"/>
    </source>
</evidence>
<dbReference type="PANTHER" id="PTHR22916">
    <property type="entry name" value="GLYCOSYLTRANSFERASE"/>
    <property type="match status" value="1"/>
</dbReference>
<evidence type="ECO:0000259" key="1">
    <source>
        <dbReference type="Pfam" id="PF00535"/>
    </source>
</evidence>
<evidence type="ECO:0000313" key="2">
    <source>
        <dbReference type="EMBL" id="MST82519.1"/>
    </source>
</evidence>
<dbReference type="Gene3D" id="3.90.550.10">
    <property type="entry name" value="Spore Coat Polysaccharide Biosynthesis Protein SpsA, Chain A"/>
    <property type="match status" value="1"/>
</dbReference>